<dbReference type="AlphaFoldDB" id="A0A0E9RWF0"/>
<reference evidence="1" key="2">
    <citation type="journal article" date="2015" name="Fish Shellfish Immunol.">
        <title>Early steps in the European eel (Anguilla anguilla)-Vibrio vulnificus interaction in the gills: Role of the RtxA13 toxin.</title>
        <authorList>
            <person name="Callol A."/>
            <person name="Pajuelo D."/>
            <person name="Ebbesson L."/>
            <person name="Teles M."/>
            <person name="MacKenzie S."/>
            <person name="Amaro C."/>
        </authorList>
    </citation>
    <scope>NUCLEOTIDE SEQUENCE</scope>
</reference>
<proteinExistence type="predicted"/>
<protein>
    <submittedName>
        <fullName evidence="1">Uncharacterized protein</fullName>
    </submittedName>
</protein>
<evidence type="ECO:0000313" key="1">
    <source>
        <dbReference type="EMBL" id="JAH32598.1"/>
    </source>
</evidence>
<name>A0A0E9RWF0_ANGAN</name>
<organism evidence="1">
    <name type="scientific">Anguilla anguilla</name>
    <name type="common">European freshwater eel</name>
    <name type="synonym">Muraena anguilla</name>
    <dbReference type="NCBI Taxonomy" id="7936"/>
    <lineage>
        <taxon>Eukaryota</taxon>
        <taxon>Metazoa</taxon>
        <taxon>Chordata</taxon>
        <taxon>Craniata</taxon>
        <taxon>Vertebrata</taxon>
        <taxon>Euteleostomi</taxon>
        <taxon>Actinopterygii</taxon>
        <taxon>Neopterygii</taxon>
        <taxon>Teleostei</taxon>
        <taxon>Anguilliformes</taxon>
        <taxon>Anguillidae</taxon>
        <taxon>Anguilla</taxon>
    </lineage>
</organism>
<dbReference type="EMBL" id="GBXM01075979">
    <property type="protein sequence ID" value="JAH32598.1"/>
    <property type="molecule type" value="Transcribed_RNA"/>
</dbReference>
<accession>A0A0E9RWF0</accession>
<sequence>MLCFICCIVHQCCSTHTDSLSASSCPLVLQVICPLHFAL</sequence>
<reference evidence="1" key="1">
    <citation type="submission" date="2014-11" db="EMBL/GenBank/DDBJ databases">
        <authorList>
            <person name="Amaro Gonzalez C."/>
        </authorList>
    </citation>
    <scope>NUCLEOTIDE SEQUENCE</scope>
</reference>